<sequence length="304" mass="32646">MGTLPNTRAKTRPLTPRCSAGATQRRSPRQRHPQILVTLDHPSDRGRGVGVKGGHRPDSPPEAARAGSRWWRGTEGGLHGPGRIGTAHRPSRNSPPETARPGSRPWRRTEGSLHGPRRAGTAHRPSRNSPPETARPGSRPWRRTEGSLHGPRRAGTAHRPSRNSSPETGRPGSRPWRRTEGSLHGLGRAGTAHSPTRNSNGDQSRPGITRGSAQSRDQSRPEPTATHRPSPRPRAATKAGPEPTARPRTRPRTQRPTRAGPPPAAARSGSGARPSPRGFGCATRRPGAFGCHGWCLRPRTSACG</sequence>
<dbReference type="Proteomes" id="UP000198362">
    <property type="component" value="Unassembled WGS sequence"/>
</dbReference>
<keyword evidence="3" id="KW-1185">Reference proteome</keyword>
<protein>
    <submittedName>
        <fullName evidence="2">Uncharacterized protein</fullName>
    </submittedName>
</protein>
<reference evidence="2 3" key="1">
    <citation type="submission" date="2017-06" db="EMBL/GenBank/DDBJ databases">
        <authorList>
            <person name="Kim H.J."/>
            <person name="Triplett B.A."/>
        </authorList>
    </citation>
    <scope>NUCLEOTIDE SEQUENCE [LARGE SCALE GENOMIC DNA]</scope>
    <source>
        <strain evidence="2 3">CGMCC 4.5593</strain>
    </source>
</reference>
<feature type="compositionally biased region" description="Basic residues" evidence="1">
    <location>
        <begin position="150"/>
        <end position="161"/>
    </location>
</feature>
<name>A0A239PH01_9ACTN</name>
<feature type="compositionally biased region" description="Polar residues" evidence="1">
    <location>
        <begin position="193"/>
        <end position="203"/>
    </location>
</feature>
<dbReference type="AlphaFoldDB" id="A0A239PH01"/>
<proteinExistence type="predicted"/>
<evidence type="ECO:0000313" key="3">
    <source>
        <dbReference type="Proteomes" id="UP000198362"/>
    </source>
</evidence>
<organism evidence="2 3">
    <name type="scientific">Asanoa hainanensis</name>
    <dbReference type="NCBI Taxonomy" id="560556"/>
    <lineage>
        <taxon>Bacteria</taxon>
        <taxon>Bacillati</taxon>
        <taxon>Actinomycetota</taxon>
        <taxon>Actinomycetes</taxon>
        <taxon>Micromonosporales</taxon>
        <taxon>Micromonosporaceae</taxon>
        <taxon>Asanoa</taxon>
    </lineage>
</organism>
<feature type="compositionally biased region" description="Gly residues" evidence="1">
    <location>
        <begin position="74"/>
        <end position="83"/>
    </location>
</feature>
<evidence type="ECO:0000313" key="2">
    <source>
        <dbReference type="EMBL" id="SNT66075.1"/>
    </source>
</evidence>
<gene>
    <name evidence="2" type="ORF">SAMN05421812_1322</name>
</gene>
<feature type="compositionally biased region" description="Low complexity" evidence="1">
    <location>
        <begin position="265"/>
        <end position="278"/>
    </location>
</feature>
<feature type="compositionally biased region" description="Basic residues" evidence="1">
    <location>
        <begin position="115"/>
        <end position="126"/>
    </location>
</feature>
<dbReference type="EMBL" id="FZPH01000032">
    <property type="protein sequence ID" value="SNT66075.1"/>
    <property type="molecule type" value="Genomic_DNA"/>
</dbReference>
<feature type="region of interest" description="Disordered" evidence="1">
    <location>
        <begin position="1"/>
        <end position="280"/>
    </location>
</feature>
<evidence type="ECO:0000256" key="1">
    <source>
        <dbReference type="SAM" id="MobiDB-lite"/>
    </source>
</evidence>
<accession>A0A239PH01</accession>